<dbReference type="GO" id="GO:0016740">
    <property type="term" value="F:transferase activity"/>
    <property type="evidence" value="ECO:0007669"/>
    <property type="project" value="UniProtKB-KW"/>
</dbReference>
<dbReference type="Gene3D" id="3.40.30.10">
    <property type="entry name" value="Glutaredoxin"/>
    <property type="match status" value="1"/>
</dbReference>
<protein>
    <submittedName>
        <fullName evidence="2">Glutathione S-transferase</fullName>
    </submittedName>
</protein>
<evidence type="ECO:0000259" key="1">
    <source>
        <dbReference type="PROSITE" id="PS50404"/>
    </source>
</evidence>
<evidence type="ECO:0000313" key="2">
    <source>
        <dbReference type="EMBL" id="PYD81861.1"/>
    </source>
</evidence>
<dbReference type="RefSeq" id="WP_010515183.1">
    <property type="nucleotide sequence ID" value="NZ_NKTX01000019.1"/>
</dbReference>
<dbReference type="CDD" id="cd00570">
    <property type="entry name" value="GST_N_family"/>
    <property type="match status" value="1"/>
</dbReference>
<dbReference type="EMBL" id="NKTX01000019">
    <property type="protein sequence ID" value="PYD81861.1"/>
    <property type="molecule type" value="Genomic_DNA"/>
</dbReference>
<dbReference type="Proteomes" id="UP000247417">
    <property type="component" value="Unassembled WGS sequence"/>
</dbReference>
<feature type="domain" description="GST N-terminal" evidence="1">
    <location>
        <begin position="3"/>
        <end position="83"/>
    </location>
</feature>
<evidence type="ECO:0000313" key="3">
    <source>
        <dbReference type="Proteomes" id="UP000247417"/>
    </source>
</evidence>
<dbReference type="STRING" id="940286.GCA_000227565_01879"/>
<dbReference type="PROSITE" id="PS50404">
    <property type="entry name" value="GST_NTER"/>
    <property type="match status" value="1"/>
</dbReference>
<keyword evidence="2" id="KW-0808">Transferase</keyword>
<dbReference type="SUPFAM" id="SSF47616">
    <property type="entry name" value="GST C-terminal domain-like"/>
    <property type="match status" value="1"/>
</dbReference>
<dbReference type="Gene3D" id="1.20.1050.10">
    <property type="match status" value="1"/>
</dbReference>
<comment type="caution">
    <text evidence="2">The sequence shown here is derived from an EMBL/GenBank/DDBJ whole genome shotgun (WGS) entry which is preliminary data.</text>
</comment>
<dbReference type="AlphaFoldDB" id="A0A318QWX8"/>
<sequence>MTSGLTLYDWTPDVRCYAVRLGLSLMGVAYDTQAADMDLPTFQRPVGLRPGERPPVLLVAGDVRMTRPGTIMQFAARQPAVARAWLDPAHEWAILDWLDFGTMALDALAAARDLAFGTTLPVLPPMGALVAALRRMEDHMSARAMAGHEWFAAPAASIADVLPFVVFALSADLEVERDTCPALRRWAHRMRGLPGFVVMPGVPDYA</sequence>
<dbReference type="InterPro" id="IPR036249">
    <property type="entry name" value="Thioredoxin-like_sf"/>
</dbReference>
<organism evidence="2 3">
    <name type="scientific">Komagataeibacter oboediens</name>
    <dbReference type="NCBI Taxonomy" id="65958"/>
    <lineage>
        <taxon>Bacteria</taxon>
        <taxon>Pseudomonadati</taxon>
        <taxon>Pseudomonadota</taxon>
        <taxon>Alphaproteobacteria</taxon>
        <taxon>Acetobacterales</taxon>
        <taxon>Acetobacteraceae</taxon>
        <taxon>Komagataeibacter</taxon>
    </lineage>
</organism>
<proteinExistence type="predicted"/>
<dbReference type="OrthoDB" id="9810080at2"/>
<dbReference type="InterPro" id="IPR004045">
    <property type="entry name" value="Glutathione_S-Trfase_N"/>
</dbReference>
<gene>
    <name evidence="2" type="ORF">CFR80_09630</name>
</gene>
<dbReference type="InterPro" id="IPR036282">
    <property type="entry name" value="Glutathione-S-Trfase_C_sf"/>
</dbReference>
<dbReference type="SUPFAM" id="SSF52833">
    <property type="entry name" value="Thioredoxin-like"/>
    <property type="match status" value="1"/>
</dbReference>
<accession>A0A318QWX8</accession>
<name>A0A318QWX8_9PROT</name>
<reference evidence="2 3" key="1">
    <citation type="submission" date="2017-07" db="EMBL/GenBank/DDBJ databases">
        <title>A draft genome sequence of Komagataeibacter oboediens LMG 18849.</title>
        <authorList>
            <person name="Skraban J."/>
            <person name="Cleenwerck I."/>
            <person name="Vandamme P."/>
            <person name="Trcek J."/>
        </authorList>
    </citation>
    <scope>NUCLEOTIDE SEQUENCE [LARGE SCALE GENOMIC DNA]</scope>
    <source>
        <strain evidence="2 3">LMG 18849</strain>
    </source>
</reference>